<comment type="similarity">
    <text evidence="1 4">Belongs to the glycosyl hydrolase 28 family.</text>
</comment>
<evidence type="ECO:0000256" key="2">
    <source>
        <dbReference type="ARBA" id="ARBA00022801"/>
    </source>
</evidence>
<keyword evidence="7" id="KW-1185">Reference proteome</keyword>
<dbReference type="GO" id="GO:0004650">
    <property type="term" value="F:polygalacturonase activity"/>
    <property type="evidence" value="ECO:0007669"/>
    <property type="project" value="InterPro"/>
</dbReference>
<keyword evidence="2 4" id="KW-0378">Hydrolase</keyword>
<dbReference type="InterPro" id="IPR006626">
    <property type="entry name" value="PbH1"/>
</dbReference>
<dbReference type="InterPro" id="IPR011050">
    <property type="entry name" value="Pectin_lyase_fold/virulence"/>
</dbReference>
<dbReference type="OrthoDB" id="9795222at2"/>
<evidence type="ECO:0000313" key="6">
    <source>
        <dbReference type="EMBL" id="PRD49423.1"/>
    </source>
</evidence>
<evidence type="ECO:0000256" key="1">
    <source>
        <dbReference type="ARBA" id="ARBA00008834"/>
    </source>
</evidence>
<comment type="caution">
    <text evidence="6">The sequence shown here is derived from an EMBL/GenBank/DDBJ whole genome shotgun (WGS) entry which is preliminary data.</text>
</comment>
<dbReference type="SUPFAM" id="SSF51126">
    <property type="entry name" value="Pectin lyase-like"/>
    <property type="match status" value="1"/>
</dbReference>
<feature type="signal peptide" evidence="5">
    <location>
        <begin position="1"/>
        <end position="25"/>
    </location>
</feature>
<evidence type="ECO:0000256" key="3">
    <source>
        <dbReference type="ARBA" id="ARBA00023295"/>
    </source>
</evidence>
<dbReference type="InterPro" id="IPR051801">
    <property type="entry name" value="GH28_Enzymes"/>
</dbReference>
<dbReference type="SMART" id="SM00710">
    <property type="entry name" value="PbH1"/>
    <property type="match status" value="4"/>
</dbReference>
<dbReference type="PANTHER" id="PTHR31339:SF9">
    <property type="entry name" value="PLASMIN AND FIBRONECTIN-BINDING PROTEIN A"/>
    <property type="match status" value="1"/>
</dbReference>
<dbReference type="Proteomes" id="UP000239711">
    <property type="component" value="Unassembled WGS sequence"/>
</dbReference>
<proteinExistence type="inferred from homology"/>
<accession>A0A2S9J9F3</accession>
<dbReference type="PANTHER" id="PTHR31339">
    <property type="entry name" value="PECTIN LYASE-RELATED"/>
    <property type="match status" value="1"/>
</dbReference>
<dbReference type="EMBL" id="PVBQ01000001">
    <property type="protein sequence ID" value="PRD49423.1"/>
    <property type="molecule type" value="Genomic_DNA"/>
</dbReference>
<dbReference type="GO" id="GO:0005975">
    <property type="term" value="P:carbohydrate metabolic process"/>
    <property type="evidence" value="ECO:0007669"/>
    <property type="project" value="InterPro"/>
</dbReference>
<keyword evidence="3 4" id="KW-0326">Glycosidase</keyword>
<dbReference type="PROSITE" id="PS00502">
    <property type="entry name" value="POLYGALACTURONASE"/>
    <property type="match status" value="1"/>
</dbReference>
<dbReference type="Pfam" id="PF00295">
    <property type="entry name" value="Glyco_hydro_28"/>
    <property type="match status" value="1"/>
</dbReference>
<dbReference type="InterPro" id="IPR000743">
    <property type="entry name" value="Glyco_hydro_28"/>
</dbReference>
<dbReference type="AlphaFoldDB" id="A0A2S9J9F3"/>
<gene>
    <name evidence="6" type="ORF">C5745_00855</name>
</gene>
<organism evidence="6 7">
    <name type="scientific">Sphingobacterium haloxyli</name>
    <dbReference type="NCBI Taxonomy" id="2100533"/>
    <lineage>
        <taxon>Bacteria</taxon>
        <taxon>Pseudomonadati</taxon>
        <taxon>Bacteroidota</taxon>
        <taxon>Sphingobacteriia</taxon>
        <taxon>Sphingobacteriales</taxon>
        <taxon>Sphingobacteriaceae</taxon>
        <taxon>Sphingobacterium</taxon>
    </lineage>
</organism>
<reference evidence="6 7" key="1">
    <citation type="submission" date="2018-02" db="EMBL/GenBank/DDBJ databases">
        <title>The draft genome of Sphingobacterium sp. 5JN-11.</title>
        <authorList>
            <person name="Liu L."/>
            <person name="Li L."/>
            <person name="Liang L."/>
            <person name="Zhang X."/>
            <person name="Wang T."/>
        </authorList>
    </citation>
    <scope>NUCLEOTIDE SEQUENCE [LARGE SCALE GENOMIC DNA]</scope>
    <source>
        <strain evidence="6 7">5JN-11</strain>
    </source>
</reference>
<dbReference type="Gene3D" id="2.160.20.10">
    <property type="entry name" value="Single-stranded right-handed beta-helix, Pectin lyase-like"/>
    <property type="match status" value="1"/>
</dbReference>
<evidence type="ECO:0000256" key="5">
    <source>
        <dbReference type="SAM" id="SignalP"/>
    </source>
</evidence>
<name>A0A2S9J9F3_9SPHI</name>
<feature type="chain" id="PRO_5015624557" evidence="5">
    <location>
        <begin position="26"/>
        <end position="563"/>
    </location>
</feature>
<dbReference type="InterPro" id="IPR012334">
    <property type="entry name" value="Pectin_lyas_fold"/>
</dbReference>
<evidence type="ECO:0000313" key="7">
    <source>
        <dbReference type="Proteomes" id="UP000239711"/>
    </source>
</evidence>
<keyword evidence="5" id="KW-0732">Signal</keyword>
<protein>
    <submittedName>
        <fullName evidence="6">Glycoside hydrolase</fullName>
    </submittedName>
</protein>
<sequence length="563" mass="62770">MKRIIYLLKKCLLLSVGLYCLSCQADRTPSDYGYLYENLPFDMPVLSPPTFPNNEVLITDFGGVGDGTTLNTEAFANAMETLSEKGGGRLRVPAGVWFTGPIVLKSNINLHLEDRAIILFSPDKDLYPIVETSFEGLDTRRCQSPISGRNLENVAITGSGAIDGNGHYWRPLKKEKVSESFWKRATSAGGVFKRDTYWMPSAQYLHGDTTSDMNVPRHLKTEEEWMSVRDFLRPVMVSLIECRNVFLQGVIFQNSPAWNIHPLMCENVILDGVQVRNPSYAQNGDGLDLESCKNAIIVNSTFDVGDDGICIKSGKDEDGRKRNRATENVIIDNCTVFKGHGGFVVGSEMSGGVKNILVSNCQFLGTDVGLRFKSRRGRGGVVENIFIRHINMFDIATEPLHFNLYYGGKSVVETLEDGDEAAIVEEIPPVDETTPTFKNIYINDVVCARARRAMYFYGLPEHMIENINVENFVVHSKVGGELLESEKINLKNVAIYPEEGPVLTLRNVRNVRIEGLQTNATTAIFDVSGRRSSDIAIHGNYREEQIKIRKDAPADMLKLHAVN</sequence>
<evidence type="ECO:0000256" key="4">
    <source>
        <dbReference type="RuleBase" id="RU361169"/>
    </source>
</evidence>